<protein>
    <submittedName>
        <fullName evidence="3">Glycoside hydrolase family 16 protein</fullName>
    </submittedName>
</protein>
<evidence type="ECO:0000313" key="4">
    <source>
        <dbReference type="Proteomes" id="UP001138997"/>
    </source>
</evidence>
<dbReference type="InterPro" id="IPR000757">
    <property type="entry name" value="Beta-glucanase-like"/>
</dbReference>
<organism evidence="3 4">
    <name type="scientific">Kineosporia babensis</name>
    <dbReference type="NCBI Taxonomy" id="499548"/>
    <lineage>
        <taxon>Bacteria</taxon>
        <taxon>Bacillati</taxon>
        <taxon>Actinomycetota</taxon>
        <taxon>Actinomycetes</taxon>
        <taxon>Kineosporiales</taxon>
        <taxon>Kineosporiaceae</taxon>
        <taxon>Kineosporia</taxon>
    </lineage>
</organism>
<dbReference type="CDD" id="cd00413">
    <property type="entry name" value="Glyco_hydrolase_16"/>
    <property type="match status" value="1"/>
</dbReference>
<feature type="domain" description="GH16" evidence="2">
    <location>
        <begin position="26"/>
        <end position="252"/>
    </location>
</feature>
<dbReference type="AlphaFoldDB" id="A0A9X1NL15"/>
<dbReference type="GO" id="GO:0004553">
    <property type="term" value="F:hydrolase activity, hydrolyzing O-glycosyl compounds"/>
    <property type="evidence" value="ECO:0007669"/>
    <property type="project" value="InterPro"/>
</dbReference>
<gene>
    <name evidence="3" type="ORF">LR394_29740</name>
</gene>
<dbReference type="Gene3D" id="2.60.120.200">
    <property type="match status" value="1"/>
</dbReference>
<keyword evidence="1" id="KW-0732">Signal</keyword>
<evidence type="ECO:0000256" key="1">
    <source>
        <dbReference type="SAM" id="SignalP"/>
    </source>
</evidence>
<dbReference type="PROSITE" id="PS51762">
    <property type="entry name" value="GH16_2"/>
    <property type="match status" value="1"/>
</dbReference>
<evidence type="ECO:0000313" key="3">
    <source>
        <dbReference type="EMBL" id="MCD5315096.1"/>
    </source>
</evidence>
<sequence>MDVTPKGWRIAGGVSAVLVAVGAFTAVQASATEPAKTSGKAVAAAVPEFRDDFTSFDKNVWSCEYTCPTIEGEKARFRLKSAVAPDNYGSWSKARYKARKFTEGKFTVRFALTDRPEKKVDDKKGVWWGVALWDDGPKADGSQFNEINFGYTTNQSFTNTQLLFESAKRGKYKSVKVDTGVNLYDQQWHEATLEYDRNAVKFYLDGKLLETITDQAVIPTDPMSLILGPRLVTGSQPLTQGFTESIDWVTIN</sequence>
<keyword evidence="3" id="KW-0378">Hydrolase</keyword>
<name>A0A9X1NL15_9ACTN</name>
<dbReference type="InterPro" id="IPR013320">
    <property type="entry name" value="ConA-like_dom_sf"/>
</dbReference>
<evidence type="ECO:0000259" key="2">
    <source>
        <dbReference type="PROSITE" id="PS51762"/>
    </source>
</evidence>
<keyword evidence="4" id="KW-1185">Reference proteome</keyword>
<dbReference type="RefSeq" id="WP_231447902.1">
    <property type="nucleotide sequence ID" value="NZ_JAJOMB010000020.1"/>
</dbReference>
<dbReference type="GO" id="GO:0005975">
    <property type="term" value="P:carbohydrate metabolic process"/>
    <property type="evidence" value="ECO:0007669"/>
    <property type="project" value="InterPro"/>
</dbReference>
<dbReference type="SUPFAM" id="SSF49899">
    <property type="entry name" value="Concanavalin A-like lectins/glucanases"/>
    <property type="match status" value="1"/>
</dbReference>
<feature type="signal peptide" evidence="1">
    <location>
        <begin position="1"/>
        <end position="31"/>
    </location>
</feature>
<comment type="caution">
    <text evidence="3">The sequence shown here is derived from an EMBL/GenBank/DDBJ whole genome shotgun (WGS) entry which is preliminary data.</text>
</comment>
<accession>A0A9X1NL15</accession>
<dbReference type="EMBL" id="JAJOMB010000020">
    <property type="protein sequence ID" value="MCD5315096.1"/>
    <property type="molecule type" value="Genomic_DNA"/>
</dbReference>
<feature type="chain" id="PRO_5040768999" evidence="1">
    <location>
        <begin position="32"/>
        <end position="252"/>
    </location>
</feature>
<dbReference type="Proteomes" id="UP001138997">
    <property type="component" value="Unassembled WGS sequence"/>
</dbReference>
<proteinExistence type="predicted"/>
<reference evidence="3" key="1">
    <citation type="submission" date="2021-11" db="EMBL/GenBank/DDBJ databases">
        <title>Streptomyces corallinus and Kineosporia corallina sp. nov., two new coral-derived marine actinobacteria.</title>
        <authorList>
            <person name="Buangrab K."/>
            <person name="Sutthacheep M."/>
            <person name="Yeemin T."/>
            <person name="Harunari E."/>
            <person name="Igarashi Y."/>
            <person name="Sripreechasak P."/>
            <person name="Kanchanasin P."/>
            <person name="Tanasupawat S."/>
            <person name="Phongsopitanun W."/>
        </authorList>
    </citation>
    <scope>NUCLEOTIDE SEQUENCE</scope>
    <source>
        <strain evidence="3">JCM 31032</strain>
    </source>
</reference>
<dbReference type="Pfam" id="PF00722">
    <property type="entry name" value="Glyco_hydro_16"/>
    <property type="match status" value="1"/>
</dbReference>